<feature type="region of interest" description="Disordered" evidence="11">
    <location>
        <begin position="859"/>
        <end position="880"/>
    </location>
</feature>
<keyword evidence="10" id="KW-0175">Coiled coil</keyword>
<feature type="compositionally biased region" description="Gly residues" evidence="11">
    <location>
        <begin position="3640"/>
        <end position="3649"/>
    </location>
</feature>
<dbReference type="PROSITE" id="PS51420">
    <property type="entry name" value="RHO"/>
    <property type="match status" value="1"/>
</dbReference>
<dbReference type="CDD" id="cd01874">
    <property type="entry name" value="Cdc42"/>
    <property type="match status" value="1"/>
</dbReference>
<dbReference type="Gene3D" id="3.60.10.10">
    <property type="entry name" value="Endonuclease/exonuclease/phosphatase"/>
    <property type="match status" value="2"/>
</dbReference>
<dbReference type="InterPro" id="IPR036691">
    <property type="entry name" value="Endo/exonu/phosph_ase_sf"/>
</dbReference>
<dbReference type="Gene3D" id="3.40.50.300">
    <property type="entry name" value="P-loop containing nucleotide triphosphate hydrolases"/>
    <property type="match status" value="1"/>
</dbReference>
<protein>
    <submittedName>
        <fullName evidence="14">CDC42</fullName>
    </submittedName>
</protein>
<dbReference type="CDD" id="cd01650">
    <property type="entry name" value="RT_nLTR_like"/>
    <property type="match status" value="1"/>
</dbReference>
<evidence type="ECO:0000256" key="3">
    <source>
        <dbReference type="ARBA" id="ARBA00022475"/>
    </source>
</evidence>
<dbReference type="InterPro" id="IPR027417">
    <property type="entry name" value="P-loop_NTPase"/>
</dbReference>
<feature type="compositionally biased region" description="Low complexity" evidence="11">
    <location>
        <begin position="161"/>
        <end position="171"/>
    </location>
</feature>
<evidence type="ECO:0000256" key="1">
    <source>
        <dbReference type="ARBA" id="ARBA00004193"/>
    </source>
</evidence>
<feature type="compositionally biased region" description="Basic and acidic residues" evidence="11">
    <location>
        <begin position="206"/>
        <end position="215"/>
    </location>
</feature>
<feature type="domain" description="Reverse transcriptase" evidence="13">
    <location>
        <begin position="1337"/>
        <end position="1581"/>
    </location>
</feature>
<accession>A0ABY6KRN8</accession>
<feature type="compositionally biased region" description="Low complexity" evidence="11">
    <location>
        <begin position="3517"/>
        <end position="3532"/>
    </location>
</feature>
<feature type="compositionally biased region" description="Basic and acidic residues" evidence="11">
    <location>
        <begin position="2134"/>
        <end position="2146"/>
    </location>
</feature>
<feature type="region of interest" description="Disordered" evidence="11">
    <location>
        <begin position="152"/>
        <end position="239"/>
    </location>
</feature>
<reference evidence="14 15" key="1">
    <citation type="submission" date="2022-01" db="EMBL/GenBank/DDBJ databases">
        <title>A chromosomal length assembly of Cordylochernes scorpioides.</title>
        <authorList>
            <person name="Zeh D."/>
            <person name="Zeh J."/>
        </authorList>
    </citation>
    <scope>NUCLEOTIDE SEQUENCE [LARGE SCALE GENOMIC DNA]</scope>
    <source>
        <strain evidence="14">IN4F17</strain>
        <tissue evidence="14">Whole Body</tissue>
    </source>
</reference>
<evidence type="ECO:0000313" key="14">
    <source>
        <dbReference type="EMBL" id="UYV70250.1"/>
    </source>
</evidence>
<feature type="region of interest" description="Disordered" evidence="11">
    <location>
        <begin position="2005"/>
        <end position="2146"/>
    </location>
</feature>
<dbReference type="PROSITE" id="PS51421">
    <property type="entry name" value="RAS"/>
    <property type="match status" value="1"/>
</dbReference>
<evidence type="ECO:0000256" key="12">
    <source>
        <dbReference type="SAM" id="Phobius"/>
    </source>
</evidence>
<feature type="region of interest" description="Disordered" evidence="11">
    <location>
        <begin position="269"/>
        <end position="297"/>
    </location>
</feature>
<evidence type="ECO:0000259" key="13">
    <source>
        <dbReference type="PROSITE" id="PS50878"/>
    </source>
</evidence>
<evidence type="ECO:0000256" key="10">
    <source>
        <dbReference type="SAM" id="Coils"/>
    </source>
</evidence>
<dbReference type="SUPFAM" id="SSF52540">
    <property type="entry name" value="P-loop containing nucleoside triphosphate hydrolases"/>
    <property type="match status" value="1"/>
</dbReference>
<keyword evidence="12" id="KW-1133">Transmembrane helix</keyword>
<dbReference type="InterPro" id="IPR001806">
    <property type="entry name" value="Small_GTPase"/>
</dbReference>
<dbReference type="SMART" id="SM00173">
    <property type="entry name" value="RAS"/>
    <property type="match status" value="1"/>
</dbReference>
<dbReference type="InterPro" id="IPR043502">
    <property type="entry name" value="DNA/RNA_pol_sf"/>
</dbReference>
<feature type="compositionally biased region" description="Basic residues" evidence="11">
    <location>
        <begin position="2773"/>
        <end position="2782"/>
    </location>
</feature>
<evidence type="ECO:0000256" key="7">
    <source>
        <dbReference type="ARBA" id="ARBA00023136"/>
    </source>
</evidence>
<keyword evidence="4" id="KW-0488">Methylation</keyword>
<keyword evidence="6" id="KW-0342">GTP-binding</keyword>
<evidence type="ECO:0000313" key="15">
    <source>
        <dbReference type="Proteomes" id="UP001235939"/>
    </source>
</evidence>
<feature type="region of interest" description="Disordered" evidence="11">
    <location>
        <begin position="3595"/>
        <end position="3657"/>
    </location>
</feature>
<dbReference type="PANTHER" id="PTHR24072">
    <property type="entry name" value="RHO FAMILY GTPASE"/>
    <property type="match status" value="1"/>
</dbReference>
<feature type="compositionally biased region" description="Pro residues" evidence="11">
    <location>
        <begin position="2728"/>
        <end position="2753"/>
    </location>
</feature>
<dbReference type="InterPro" id="IPR000477">
    <property type="entry name" value="RT_dom"/>
</dbReference>
<feature type="transmembrane region" description="Helical" evidence="12">
    <location>
        <begin position="1478"/>
        <end position="1498"/>
    </location>
</feature>
<sequence length="3657" mass="400583">MTTQVKVSMRYYKDLCDQGPRGLVGDVGPMGKPGLPGLPGEPGSVGLAGVKGFLGSAGEGGLSGLTGDQGVKGSKGPAGSLGNTGNKGTQINFCNLKFDLIKYRNTATHSSPSRILRDVAVYRPVLRWPTPPSSRSHLPIPTYCPFWTSGSRTSDGVGRRSASSQSPSAPADVISTPQATAASDGKTKQPEPGTGKPSTRWAELIDQDKRLRMEEDNNGFTTVGAGRKRPSDSEAVGRNKRGCVRTAALKKKEENNSLLSIPEYKKVSAQVRSRRTSEPSLRPARRPMNNGLGSGRGDRSLVPAVAEFGRGYIERASLFLRRRLEDDTACFDYLFWSDLGRSLRARRRSPSTFTKDDGNANSRGQFRRFLRERLSSPFAQAPNSEEAISDFLAEKRRRSRRSSTMQTIKCVVVGDGAVGKTCLLISYTTNKFPSEYVPTVFDNYAVTVMIGGEPYPLGLFDTAGQEDYDRLRPLSYPQTDVFLVCFSVVSLSSFENVKEKWVPEITHHCQKTPFLLVGTQIDLRDDAATIEKLAKNKQKPISCEQGDKLAKELKAVKYVECSALTQKGLKNVFDEAILAALEPPELKPPKRCVCRSKAAAGTYDQMTYLEFSPEFTQVDYIKALENKLGKGCVVQIGKASGQILVGFERPDMAETIIEDGLMIKGALLKALPYQKKAEKITISGLPFVIEDADIIRTLRPYCQVVSIAPTVNSSGGYTWLDLKKTAFILMNNGKKITDLPKKIIVTAKGGSALAYLEYGFRCSKCYRMGHKRMNCPRIIRETSTTQPLSQTSSVKTTAPAPNTTAAASPPATFSHPAPVAAPAQTSSAPPAQEDIALETEPTTRTPETSTQTDLNINRVENSSHHKIKDRSRSLSPKAGSTAQLQLDTLLERLPGSFFEEVTLLGLKEEEVKQAIVSLPHLRLLLEKLSHAVDIAFIQETNVTTLDSVEDLCLGYRAAVVPASGARGSGLACISSSGVQVIGQQVLSPGKIAAFDVTIRGSKATFVNCHLSHAPDERLQQLQVIAAAAVNEDAWVLGDLNISEESASDIASGSVEALGELLDRANLVDAAAIFDATHLPTRISSCGSRVDASRLDRVLIPSSFSNRVTRYWSLYYKNSDHRAVLLQTGEASEPRPPCIASMLRSRLVVGTVETLLDEALGNIEDMRNAEIWRRWGHIKAHLASAIKSLHDLRNNDDDYISRARKYVQAKLEDVSIYSDYPSLPDLGRALRLRRRGTSSNTFYDSAGRMITGPAVRELAFVNLKERFSHPSCSPEDIDGFLRGFTLRVTIEESDPLHRYGIGEEEIVAAIGRLPTGKAAGWDDLPCELFRGFEDYFASALQKPHGGPGLAGLRPLSLPTTDYRVLSGVLYWRLRPHLRDIVPECQSYAVPGRTPAWNIARVADEVATACRDEAPLAVVAIDLESAFDTLDRGFLVSTLLSVGLPPVFVGWVLLLYAGAEAAARIKGIGRTPLFHMLNGVRQGCAASAAFFTISTGPLLLRLEQLLGRDNVLAYADDIVLLIREDGQLEVVRKIFEDFRRASGIRVNFGKSQGLWCGRWRNRTDSPSAISWNREKINILGTLVTPGMGTSAQDQHLQELLERAIARWSPFVRGLSLAGRAKAANSLVLSAIYYHLQAYLPSETTIGRLQARLARFVWGHDRTSWLPSSILARPISVGGMGLLDVGTQLRLSCLKGVQAALRGGRNAHSWLAESGMWLTPASTPGIWLPPRRRRSLHLFEPAAEILDLNHRILQPALLRALRVVGDCRFLRPPELLAPTRWLGWRIGELTGPAPNITTATRGALMDVAVLGSFCTRLITQNARDSLADAIVVRGTTTAFQRLTTRTARRLLERPRLAALPITQLFGRWFPHVSIPISISWSSLRRCAFSGHNADVAVRLALHALPHPAHPASARESCIACGSGDLSLAHRYWSCSRIRPVILEAFTILQRPPDLQSWIFGHDLEDDALAIMASAKTRIYKHFLGLEMRGVQEDPLLVWRRTLSSQKNGLQAHMNSTENPQGSTEISANESDMAESLSDSNNRKDANSEPAADGGHANSRRNWADCPELNDQLPDGEDGIFTTVGGSKKRPHDPDHVNSGAKKGCVQAPRIAPNSSRPRVTPRASRCANARPPGRSRRPSEPGRQRCRRTSETIRLEIMGEELKEIKEKIEKLYDELFSLDEVDIDKESEAYDGSMNKIGKLEEAVVTEVLTSEIPNFRLKDPNWPTLKNLKLADPEFYIQAPIDMILGADIYTELMLNGSISLGEGLPMAINTRLGWVLLGKLMGTSESNTEVCNLSLQSEPELEFVMKRFWEIESVPSLDLCTQDEDCERLFSNNHGRDSHGRFRTYPVAITADIEKMYRQIRIHPEDADYQRILWRPSPEEPVVDYRLLTVTYGTTSAPFLAMRTLQQLAEDEGQNYPEASRVTLNDFYVDDLLTGAQTIAEAKELIDQLKDLMKKGGFHLRKWNSNCHEIVSHVEEMNEEKKINLEKGAISKILGIVWDHVQDTFRVNITLPEEVVTKRDLLSNIARIFDPLNQDNCYGRECHEEEKVALACQSRVSVCPEIVTKYSTFIKTRRIIAWCLRFITNCRVSLKKREIGTLSKKELEIAVIRIIGWIQKDEFGDEMQDLRNTGHVSRKSRILQLNPFIDASGMLRVGVPEAKANSTQRAQACQLPPKTGVQEANLLLHLDSPAGPNNAGGRQPSSSNVMPAPVPTPAAGPSSTAALIPDVTPEPPAAPPTPATSPAPPAAPAPAPETLPTASVDPVPPTSKQCRGGARKTHKKSNVTRTQLTNSLSAFTATSWTNRERAVNRPQQYCPGADRRPARLQLRSLQAPIGRSCPDEERPMSFRLASINARGLAARERSIELCHFLRQHRVDVAFIQETNTSSLDPIQHLCLGYSARHRAPAALRGSASPASSRRGSLSCGSASCGRETSPSSPSTSEARKCVSSTVTCHTFLASGLEQLESITAAAIQEDAWVVGDLNIDEQSPSDITSGSVEALTELMDQTALVDVATLFDAEHLPTRVASCRSRVDAARLDRILLPSRLLERVTLYKTIYYRLSDHRAILTQMGSPHSPRQPCVAAMLRSALVDEHLLATIERTSGSIADMSSEALWIRWSKIKAELLAEVRSLHVPRVADDDHISRARRYLQARLEAASSAADYPSLPDLVRSLRVRRPAGTTIRDEDGSVIDGGELRRRAYSVYQRRFACESGDPIAAAEFIRGTTTTLTLEDDDPLTRPDITGADIAAAIPPTTARKGSRVGRIALRVSHHLRRLLRRGSQARLRGLQTPRGPAFIDQAQHHLPRPQVQRRPWALRGGLNAYSWLAVSGTWLTPPTSGTWHPPRRPQAPQALGGRLGDIGAEPPGAAATSASGAPYHRGLQVPPASRSFGRIAVGGNARWRSHQLFISPSAHHPRRPSLTSRHSPPSGSRIVEENRNHTHRVDNIKDGIVLRGTATAFQRLTTRTGPPHARTSTAWLHWPITQLLARWLPHVSIPHLHQLAFSSGEVPSRAQCRRCRAAGPSRPSPSSAFRPQPGSPASPVAVWCCDRDNQGTPDCPGSRVNQDPRSVLHDFPKDVFTGMRPLGFTLYQGSAGLPGPAGPEGVMGTAGVPGTQGPVGIPGDKGAEGKSGAHGPKGPKGEQGPQGGVGNTGPPGSPGEM</sequence>
<evidence type="ECO:0000256" key="9">
    <source>
        <dbReference type="ARBA" id="ARBA00023289"/>
    </source>
</evidence>
<dbReference type="Pfam" id="PF00071">
    <property type="entry name" value="Ras"/>
    <property type="match status" value="1"/>
</dbReference>
<evidence type="ECO:0000256" key="4">
    <source>
        <dbReference type="ARBA" id="ARBA00022481"/>
    </source>
</evidence>
<feature type="transmembrane region" description="Helical" evidence="12">
    <location>
        <begin position="1432"/>
        <end position="1457"/>
    </location>
</feature>
<dbReference type="SUPFAM" id="SSF56219">
    <property type="entry name" value="DNase I-like"/>
    <property type="match status" value="2"/>
</dbReference>
<evidence type="ECO:0000256" key="8">
    <source>
        <dbReference type="ARBA" id="ARBA00023288"/>
    </source>
</evidence>
<feature type="compositionally biased region" description="Low complexity" evidence="11">
    <location>
        <begin position="2931"/>
        <end position="2940"/>
    </location>
</feature>
<keyword evidence="5" id="KW-0547">Nucleotide-binding</keyword>
<feature type="compositionally biased region" description="Polar residues" evidence="11">
    <location>
        <begin position="2005"/>
        <end position="2026"/>
    </location>
</feature>
<organism evidence="14 15">
    <name type="scientific">Cordylochernes scorpioides</name>
    <dbReference type="NCBI Taxonomy" id="51811"/>
    <lineage>
        <taxon>Eukaryota</taxon>
        <taxon>Metazoa</taxon>
        <taxon>Ecdysozoa</taxon>
        <taxon>Arthropoda</taxon>
        <taxon>Chelicerata</taxon>
        <taxon>Arachnida</taxon>
        <taxon>Pseudoscorpiones</taxon>
        <taxon>Cheliferoidea</taxon>
        <taxon>Chernetidae</taxon>
        <taxon>Cordylochernes</taxon>
    </lineage>
</organism>
<keyword evidence="12" id="KW-0812">Transmembrane</keyword>
<keyword evidence="7 12" id="KW-0472">Membrane</keyword>
<dbReference type="EMBL" id="CP092869">
    <property type="protein sequence ID" value="UYV70250.1"/>
    <property type="molecule type" value="Genomic_DNA"/>
</dbReference>
<dbReference type="Proteomes" id="UP001235939">
    <property type="component" value="Chromosome 07"/>
</dbReference>
<feature type="region of interest" description="Disordered" evidence="11">
    <location>
        <begin position="2686"/>
        <end position="2783"/>
    </location>
</feature>
<feature type="region of interest" description="Disordered" evidence="11">
    <location>
        <begin position="3512"/>
        <end position="3541"/>
    </location>
</feature>
<dbReference type="InterPro" id="IPR037874">
    <property type="entry name" value="Cdc42"/>
</dbReference>
<dbReference type="Pfam" id="PF01391">
    <property type="entry name" value="Collagen"/>
    <property type="match status" value="2"/>
</dbReference>
<keyword evidence="9" id="KW-0636">Prenylation</keyword>
<dbReference type="NCBIfam" id="TIGR00231">
    <property type="entry name" value="small_GTP"/>
    <property type="match status" value="1"/>
</dbReference>
<gene>
    <name evidence="14" type="ORF">LAZ67_7002281</name>
</gene>
<evidence type="ECO:0000256" key="11">
    <source>
        <dbReference type="SAM" id="MobiDB-lite"/>
    </source>
</evidence>
<dbReference type="SMART" id="SM00175">
    <property type="entry name" value="RAB"/>
    <property type="match status" value="1"/>
</dbReference>
<keyword evidence="15" id="KW-1185">Reference proteome</keyword>
<feature type="region of interest" description="Disordered" evidence="11">
    <location>
        <begin position="2908"/>
        <end position="2943"/>
    </location>
</feature>
<comment type="similarity">
    <text evidence="2">Belongs to the small GTPase superfamily. Rho family. CDC42 subfamily.</text>
</comment>
<feature type="region of interest" description="Disordered" evidence="11">
    <location>
        <begin position="782"/>
        <end position="831"/>
    </location>
</feature>
<dbReference type="SUPFAM" id="SSF56672">
    <property type="entry name" value="DNA/RNA polymerases"/>
    <property type="match status" value="2"/>
</dbReference>
<dbReference type="InterPro" id="IPR003578">
    <property type="entry name" value="Small_GTPase_Rho"/>
</dbReference>
<dbReference type="SMART" id="SM00174">
    <property type="entry name" value="RHO"/>
    <property type="match status" value="1"/>
</dbReference>
<dbReference type="InterPro" id="IPR005225">
    <property type="entry name" value="Small_GTP-bd"/>
</dbReference>
<name>A0ABY6KRN8_9ARAC</name>
<feature type="non-terminal residue" evidence="14">
    <location>
        <position position="1"/>
    </location>
</feature>
<feature type="region of interest" description="Disordered" evidence="11">
    <location>
        <begin position="3405"/>
        <end position="3430"/>
    </location>
</feature>
<evidence type="ECO:0000256" key="6">
    <source>
        <dbReference type="ARBA" id="ARBA00023134"/>
    </source>
</evidence>
<feature type="compositionally biased region" description="Polar residues" evidence="11">
    <location>
        <begin position="3417"/>
        <end position="3426"/>
    </location>
</feature>
<dbReference type="PRINTS" id="PR00449">
    <property type="entry name" value="RASTRNSFRMNG"/>
</dbReference>
<feature type="region of interest" description="Disordered" evidence="11">
    <location>
        <begin position="3335"/>
        <end position="3383"/>
    </location>
</feature>
<feature type="compositionally biased region" description="Low complexity" evidence="11">
    <location>
        <begin position="2908"/>
        <end position="2922"/>
    </location>
</feature>
<keyword evidence="3" id="KW-1003">Cell membrane</keyword>
<dbReference type="PROSITE" id="PS51419">
    <property type="entry name" value="RAB"/>
    <property type="match status" value="1"/>
</dbReference>
<comment type="subcellular location">
    <subcellularLocation>
        <location evidence="1">Cell membrane</location>
        <topology evidence="1">Lipid-anchor</topology>
    </subcellularLocation>
</comment>
<dbReference type="PROSITE" id="PS50878">
    <property type="entry name" value="RT_POL"/>
    <property type="match status" value="1"/>
</dbReference>
<feature type="coiled-coil region" evidence="10">
    <location>
        <begin position="2152"/>
        <end position="2179"/>
    </location>
</feature>
<evidence type="ECO:0000256" key="2">
    <source>
        <dbReference type="ARBA" id="ARBA00008112"/>
    </source>
</evidence>
<feature type="compositionally biased region" description="Low complexity" evidence="11">
    <location>
        <begin position="3359"/>
        <end position="3374"/>
    </location>
</feature>
<keyword evidence="8" id="KW-0449">Lipoprotein</keyword>
<evidence type="ECO:0000256" key="5">
    <source>
        <dbReference type="ARBA" id="ARBA00022741"/>
    </source>
</evidence>
<proteinExistence type="inferred from homology"/>
<dbReference type="InterPro" id="IPR008160">
    <property type="entry name" value="Collagen"/>
</dbReference>
<dbReference type="Pfam" id="PF00078">
    <property type="entry name" value="RVT_1"/>
    <property type="match status" value="1"/>
</dbReference>